<evidence type="ECO:0000256" key="12">
    <source>
        <dbReference type="SAM" id="Phobius"/>
    </source>
</evidence>
<feature type="transmembrane region" description="Helical" evidence="12">
    <location>
        <begin position="93"/>
        <end position="115"/>
    </location>
</feature>
<proteinExistence type="predicted"/>
<comment type="subcellular location">
    <subcellularLocation>
        <location evidence="1">Membrane</location>
        <topology evidence="1">Multi-pass membrane protein</topology>
    </subcellularLocation>
</comment>
<dbReference type="InterPro" id="IPR050450">
    <property type="entry name" value="COX15/CtaA_HemeA_synthase"/>
</dbReference>
<dbReference type="EMBL" id="BMMQ01000002">
    <property type="protein sequence ID" value="GGO61107.1"/>
    <property type="molecule type" value="Genomic_DNA"/>
</dbReference>
<comment type="caution">
    <text evidence="13">The sequence shown here is derived from an EMBL/GenBank/DDBJ whole genome shotgun (WGS) entry which is preliminary data.</text>
</comment>
<evidence type="ECO:0000313" key="13">
    <source>
        <dbReference type="EMBL" id="GGO61107.1"/>
    </source>
</evidence>
<feature type="transmembrane region" description="Helical" evidence="12">
    <location>
        <begin position="67"/>
        <end position="86"/>
    </location>
</feature>
<evidence type="ECO:0000256" key="4">
    <source>
        <dbReference type="ARBA" id="ARBA00022723"/>
    </source>
</evidence>
<dbReference type="PANTHER" id="PTHR35457">
    <property type="entry name" value="HEME A SYNTHASE"/>
    <property type="match status" value="1"/>
</dbReference>
<feature type="transmembrane region" description="Helical" evidence="12">
    <location>
        <begin position="9"/>
        <end position="28"/>
    </location>
</feature>
<sequence>MTISPALKVFAWLSFLAEVIIIGTGGAVRLTGSGLGCDQWPLCTPGSLVPTEEMGIHGLIEFGNRTMTGAVGILALVVLLLSLAAAGGRRSVVPALLFALGGVVLAAGSYAIFYLTGLGSVGAVVMSVVLLLAVLVGAIHSLRTTPVRRDLLTLAWVVLAGVMAQAVVGGSAVLTGLNPFIVGFHYASSLVLVCVTAAFLVRMYAVTGPRELATPRWYLILVHVTSLVLAITIVFGILTTGNGPHSGDKNVTRDGFDASLLAHIHSWPGYTLFALALVIVIVAWAKALPTRAWSTAFIAVLTVQIIVGVVQARDALPPLLVGIHMVLAALSAAAYVVTIFRLKRPVTR</sequence>
<dbReference type="PANTHER" id="PTHR35457:SF1">
    <property type="entry name" value="HEME A SYNTHASE"/>
    <property type="match status" value="1"/>
</dbReference>
<keyword evidence="10" id="KW-1015">Disulfide bond</keyword>
<feature type="transmembrane region" description="Helical" evidence="12">
    <location>
        <begin position="267"/>
        <end position="285"/>
    </location>
</feature>
<dbReference type="InterPro" id="IPR003780">
    <property type="entry name" value="COX15/CtaA_fam"/>
</dbReference>
<evidence type="ECO:0000256" key="8">
    <source>
        <dbReference type="ARBA" id="ARBA00023133"/>
    </source>
</evidence>
<evidence type="ECO:0008006" key="15">
    <source>
        <dbReference type="Google" id="ProtNLM"/>
    </source>
</evidence>
<evidence type="ECO:0000256" key="5">
    <source>
        <dbReference type="ARBA" id="ARBA00022989"/>
    </source>
</evidence>
<gene>
    <name evidence="13" type="ORF">GCM10010910_08130</name>
</gene>
<feature type="transmembrane region" description="Helical" evidence="12">
    <location>
        <begin position="180"/>
        <end position="205"/>
    </location>
</feature>
<keyword evidence="9 12" id="KW-0472">Membrane</keyword>
<evidence type="ECO:0000256" key="1">
    <source>
        <dbReference type="ARBA" id="ARBA00004141"/>
    </source>
</evidence>
<feature type="transmembrane region" description="Helical" evidence="12">
    <location>
        <begin position="318"/>
        <end position="340"/>
    </location>
</feature>
<protein>
    <recommendedName>
        <fullName evidence="15">Heme A synthase</fullName>
    </recommendedName>
</protein>
<feature type="transmembrane region" description="Helical" evidence="12">
    <location>
        <begin position="121"/>
        <end position="139"/>
    </location>
</feature>
<keyword evidence="6" id="KW-0560">Oxidoreductase</keyword>
<keyword evidence="3 12" id="KW-0812">Transmembrane</keyword>
<evidence type="ECO:0000313" key="14">
    <source>
        <dbReference type="Proteomes" id="UP000638043"/>
    </source>
</evidence>
<reference evidence="14" key="1">
    <citation type="journal article" date="2019" name="Int. J. Syst. Evol. Microbiol.">
        <title>The Global Catalogue of Microorganisms (GCM) 10K type strain sequencing project: providing services to taxonomists for standard genome sequencing and annotation.</title>
        <authorList>
            <consortium name="The Broad Institute Genomics Platform"/>
            <consortium name="The Broad Institute Genome Sequencing Center for Infectious Disease"/>
            <person name="Wu L."/>
            <person name="Ma J."/>
        </authorList>
    </citation>
    <scope>NUCLEOTIDE SEQUENCE [LARGE SCALE GENOMIC DNA]</scope>
    <source>
        <strain evidence="14">CGMCC 4.7181</strain>
    </source>
</reference>
<evidence type="ECO:0000256" key="10">
    <source>
        <dbReference type="ARBA" id="ARBA00023157"/>
    </source>
</evidence>
<keyword evidence="7" id="KW-0408">Iron</keyword>
<evidence type="ECO:0000256" key="9">
    <source>
        <dbReference type="ARBA" id="ARBA00023136"/>
    </source>
</evidence>
<keyword evidence="14" id="KW-1185">Reference proteome</keyword>
<name>A0ABQ2N060_9MICO</name>
<dbReference type="Proteomes" id="UP000638043">
    <property type="component" value="Unassembled WGS sequence"/>
</dbReference>
<feature type="transmembrane region" description="Helical" evidence="12">
    <location>
        <begin position="292"/>
        <end position="312"/>
    </location>
</feature>
<evidence type="ECO:0000256" key="3">
    <source>
        <dbReference type="ARBA" id="ARBA00022692"/>
    </source>
</evidence>
<organism evidence="13 14">
    <name type="scientific">Microbacterium nanhaiense</name>
    <dbReference type="NCBI Taxonomy" id="1301026"/>
    <lineage>
        <taxon>Bacteria</taxon>
        <taxon>Bacillati</taxon>
        <taxon>Actinomycetota</taxon>
        <taxon>Actinomycetes</taxon>
        <taxon>Micrococcales</taxon>
        <taxon>Microbacteriaceae</taxon>
        <taxon>Microbacterium</taxon>
    </lineage>
</organism>
<dbReference type="RefSeq" id="WP_188700118.1">
    <property type="nucleotide sequence ID" value="NZ_BMMQ01000002.1"/>
</dbReference>
<dbReference type="Pfam" id="PF02628">
    <property type="entry name" value="COX15-CtaA"/>
    <property type="match status" value="1"/>
</dbReference>
<accession>A0ABQ2N060</accession>
<evidence type="ECO:0000256" key="7">
    <source>
        <dbReference type="ARBA" id="ARBA00023004"/>
    </source>
</evidence>
<evidence type="ECO:0000256" key="11">
    <source>
        <dbReference type="ARBA" id="ARBA00023444"/>
    </source>
</evidence>
<feature type="transmembrane region" description="Helical" evidence="12">
    <location>
        <begin position="217"/>
        <end position="238"/>
    </location>
</feature>
<comment type="pathway">
    <text evidence="11">Porphyrin-containing compound metabolism.</text>
</comment>
<feature type="transmembrane region" description="Helical" evidence="12">
    <location>
        <begin position="151"/>
        <end position="174"/>
    </location>
</feature>
<keyword evidence="2" id="KW-1003">Cell membrane</keyword>
<evidence type="ECO:0000256" key="2">
    <source>
        <dbReference type="ARBA" id="ARBA00022475"/>
    </source>
</evidence>
<keyword evidence="5 12" id="KW-1133">Transmembrane helix</keyword>
<keyword evidence="8" id="KW-0350">Heme biosynthesis</keyword>
<keyword evidence="4" id="KW-0479">Metal-binding</keyword>
<evidence type="ECO:0000256" key="6">
    <source>
        <dbReference type="ARBA" id="ARBA00023002"/>
    </source>
</evidence>